<reference evidence="2 3" key="1">
    <citation type="submission" date="2023-07" db="EMBL/GenBank/DDBJ databases">
        <title>Genomic Encyclopedia of Type Strains, Phase IV (KMG-IV): sequencing the most valuable type-strain genomes for metagenomic binning, comparative biology and taxonomic classification.</title>
        <authorList>
            <person name="Goeker M."/>
        </authorList>
    </citation>
    <scope>NUCLEOTIDE SEQUENCE [LARGE SCALE GENOMIC DNA]</scope>
    <source>
        <strain evidence="2 3">DSM 4006</strain>
    </source>
</reference>
<comment type="caution">
    <text evidence="2">The sequence shown here is derived from an EMBL/GenBank/DDBJ whole genome shotgun (WGS) entry which is preliminary data.</text>
</comment>
<dbReference type="Proteomes" id="UP001232973">
    <property type="component" value="Unassembled WGS sequence"/>
</dbReference>
<evidence type="ECO:0000313" key="2">
    <source>
        <dbReference type="EMBL" id="MDQ0190682.1"/>
    </source>
</evidence>
<proteinExistence type="predicted"/>
<sequence>MMAGLSIFAQAGEGEGEGEVGRRVCAEAGVGVRQQRYLKSAGPGMPAPVKEGKAPKAAGSQAVGVGVRQQRFLKRRDRRQRASA</sequence>
<feature type="region of interest" description="Disordered" evidence="1">
    <location>
        <begin position="39"/>
        <end position="65"/>
    </location>
</feature>
<gene>
    <name evidence="2" type="ORF">J2S03_002549</name>
</gene>
<name>A0ABT9XKD1_9BACL</name>
<organism evidence="2 3">
    <name type="scientific">Alicyclobacillus cycloheptanicus</name>
    <dbReference type="NCBI Taxonomy" id="1457"/>
    <lineage>
        <taxon>Bacteria</taxon>
        <taxon>Bacillati</taxon>
        <taxon>Bacillota</taxon>
        <taxon>Bacilli</taxon>
        <taxon>Bacillales</taxon>
        <taxon>Alicyclobacillaceae</taxon>
        <taxon>Alicyclobacillus</taxon>
    </lineage>
</organism>
<protein>
    <submittedName>
        <fullName evidence="2">Uncharacterized protein</fullName>
    </submittedName>
</protein>
<evidence type="ECO:0000256" key="1">
    <source>
        <dbReference type="SAM" id="MobiDB-lite"/>
    </source>
</evidence>
<evidence type="ECO:0000313" key="3">
    <source>
        <dbReference type="Proteomes" id="UP001232973"/>
    </source>
</evidence>
<keyword evidence="3" id="KW-1185">Reference proteome</keyword>
<dbReference type="EMBL" id="JAUSTP010000022">
    <property type="protein sequence ID" value="MDQ0190682.1"/>
    <property type="molecule type" value="Genomic_DNA"/>
</dbReference>
<accession>A0ABT9XKD1</accession>